<evidence type="ECO:0000313" key="3">
    <source>
        <dbReference type="Proteomes" id="UP001597138"/>
    </source>
</evidence>
<protein>
    <submittedName>
        <fullName evidence="2">Uncharacterized protein</fullName>
    </submittedName>
</protein>
<keyword evidence="1" id="KW-0812">Transmembrane</keyword>
<keyword evidence="3" id="KW-1185">Reference proteome</keyword>
<dbReference type="EMBL" id="JBHUDZ010000002">
    <property type="protein sequence ID" value="MFD1601682.1"/>
    <property type="molecule type" value="Genomic_DNA"/>
</dbReference>
<accession>A0ABW4H8W9</accession>
<organism evidence="2 3">
    <name type="scientific">Flavobacterium artemisiae</name>
    <dbReference type="NCBI Taxonomy" id="2126556"/>
    <lineage>
        <taxon>Bacteria</taxon>
        <taxon>Pseudomonadati</taxon>
        <taxon>Bacteroidota</taxon>
        <taxon>Flavobacteriia</taxon>
        <taxon>Flavobacteriales</taxon>
        <taxon>Flavobacteriaceae</taxon>
        <taxon>Flavobacterium</taxon>
    </lineage>
</organism>
<gene>
    <name evidence="2" type="ORF">ACFSC2_02910</name>
</gene>
<feature type="transmembrane region" description="Helical" evidence="1">
    <location>
        <begin position="121"/>
        <end position="142"/>
    </location>
</feature>
<proteinExistence type="predicted"/>
<name>A0ABW4H8W9_9FLAO</name>
<sequence length="143" mass="16016">MEEKKFDLQLQNLAQGFLKEVSKWTFVLAVLGFIVITVLCIYGLFAFAIFKATGSILPGTGEMMDSFGTALNTFYIIAAGILFFPVYFLFKFSVNAQKAFKNNDSEALTKSLRSLKAHYKLTGITTFLVLVLCILLFLEVLFP</sequence>
<comment type="caution">
    <text evidence="2">The sequence shown here is derived from an EMBL/GenBank/DDBJ whole genome shotgun (WGS) entry which is preliminary data.</text>
</comment>
<keyword evidence="1" id="KW-1133">Transmembrane helix</keyword>
<dbReference type="RefSeq" id="WP_379816112.1">
    <property type="nucleotide sequence ID" value="NZ_JBHUDZ010000002.1"/>
</dbReference>
<feature type="transmembrane region" description="Helical" evidence="1">
    <location>
        <begin position="26"/>
        <end position="50"/>
    </location>
</feature>
<feature type="transmembrane region" description="Helical" evidence="1">
    <location>
        <begin position="70"/>
        <end position="90"/>
    </location>
</feature>
<reference evidence="3" key="1">
    <citation type="journal article" date="2019" name="Int. J. Syst. Evol. Microbiol.">
        <title>The Global Catalogue of Microorganisms (GCM) 10K type strain sequencing project: providing services to taxonomists for standard genome sequencing and annotation.</title>
        <authorList>
            <consortium name="The Broad Institute Genomics Platform"/>
            <consortium name="The Broad Institute Genome Sequencing Center for Infectious Disease"/>
            <person name="Wu L."/>
            <person name="Ma J."/>
        </authorList>
    </citation>
    <scope>NUCLEOTIDE SEQUENCE [LARGE SCALE GENOMIC DNA]</scope>
    <source>
        <strain evidence="3">CCUG 70865</strain>
    </source>
</reference>
<keyword evidence="1" id="KW-0472">Membrane</keyword>
<dbReference type="Proteomes" id="UP001597138">
    <property type="component" value="Unassembled WGS sequence"/>
</dbReference>
<evidence type="ECO:0000313" key="2">
    <source>
        <dbReference type="EMBL" id="MFD1601682.1"/>
    </source>
</evidence>
<evidence type="ECO:0000256" key="1">
    <source>
        <dbReference type="SAM" id="Phobius"/>
    </source>
</evidence>